<dbReference type="Gene3D" id="3.30.420.10">
    <property type="entry name" value="Ribonuclease H-like superfamily/Ribonuclease H"/>
    <property type="match status" value="1"/>
</dbReference>
<dbReference type="OrthoDB" id="5439087at2"/>
<name>A0A1G7V9D6_9RHOO</name>
<dbReference type="STRING" id="83767.SAMN05660652_00133"/>
<accession>A0A1G7V9D6</accession>
<dbReference type="Proteomes" id="UP000198607">
    <property type="component" value="Unassembled WGS sequence"/>
</dbReference>
<evidence type="ECO:0000313" key="2">
    <source>
        <dbReference type="EMBL" id="SDG56337.1"/>
    </source>
</evidence>
<dbReference type="InterPro" id="IPR001584">
    <property type="entry name" value="Integrase_cat-core"/>
</dbReference>
<dbReference type="SUPFAM" id="SSF53098">
    <property type="entry name" value="Ribonuclease H-like"/>
    <property type="match status" value="1"/>
</dbReference>
<dbReference type="RefSeq" id="WP_091931863.1">
    <property type="nucleotide sequence ID" value="NZ_FNCY01000001.1"/>
</dbReference>
<evidence type="ECO:0000313" key="3">
    <source>
        <dbReference type="Proteomes" id="UP000198607"/>
    </source>
</evidence>
<sequence length="662" mass="75778">MGHFYFEKGLVVKRLGQFLEYSSRCGDELYFENPETGKRETIEESSFWEEQQTGRLAVLTAFSSPKALLLPEEPEPTIDVTLADIPEKHQDEVIRRHDYISRLKAAGITKGQKQLIREEAEKIAKEIDDPRGVPSESTLRRWWRLFEKNSYNVFALVNKNARKSPAKRLDGESEKYLQDNIEEVYLQPTRPGGASAYRQYKDTLERENSLRQLNGEQLLTLVSERTYLNRIKLLPKEEVLVARLGREAARHTLKMIKGHLPADFPLDCAELDHTPMNLYVIDDRALLPLGRPWLTAIKDRRTGMLLGFFISFHQTGLRSIFGAIKHSLLSHNRAYEIWPELENPWPAHGCAVKYVSDRGADFLSKRCKAAILSLGSGYEHCERRTPWLKASIERFFLTLEQTFFEMLPGRTFSCLKERGDYDPAKDAVIRVSTLAFLLHKWAVDHHNVFPNKRTQEIPLLVWKELVGVAPPPYPASIDALDIILGERHTGCLSHEGIRFQWLNYADDTLAEMMKQLGRDTRVDYVVSSENLGQIHVQNPRTKEYILVPCTRPDYAQGLSLHQHKCLRKEAGVRLKAVTAVDTLRETRLMINDRIREEIANKENIPKARLAKLAEINSNAILNGESRTILTPFAGQQLSRQTPLEIKQATAPITDIPIFAWGI</sequence>
<evidence type="ECO:0000259" key="1">
    <source>
        <dbReference type="PROSITE" id="PS50994"/>
    </source>
</evidence>
<proteinExistence type="predicted"/>
<dbReference type="GO" id="GO:0015074">
    <property type="term" value="P:DNA integration"/>
    <property type="evidence" value="ECO:0007669"/>
    <property type="project" value="InterPro"/>
</dbReference>
<reference evidence="2 3" key="1">
    <citation type="submission" date="2016-10" db="EMBL/GenBank/DDBJ databases">
        <authorList>
            <person name="de Groot N.N."/>
        </authorList>
    </citation>
    <scope>NUCLEOTIDE SEQUENCE [LARGE SCALE GENOMIC DNA]</scope>
    <source>
        <strain evidence="2 3">DSM 5885</strain>
    </source>
</reference>
<keyword evidence="3" id="KW-1185">Reference proteome</keyword>
<protein>
    <submittedName>
        <fullName evidence="2">Integrase core domain-containing protein</fullName>
    </submittedName>
</protein>
<dbReference type="InterPro" id="IPR012337">
    <property type="entry name" value="RNaseH-like_sf"/>
</dbReference>
<dbReference type="PROSITE" id="PS50994">
    <property type="entry name" value="INTEGRASE"/>
    <property type="match status" value="1"/>
</dbReference>
<dbReference type="GO" id="GO:0003676">
    <property type="term" value="F:nucleic acid binding"/>
    <property type="evidence" value="ECO:0007669"/>
    <property type="project" value="InterPro"/>
</dbReference>
<feature type="domain" description="Integrase catalytic" evidence="1">
    <location>
        <begin position="271"/>
        <end position="466"/>
    </location>
</feature>
<dbReference type="AlphaFoldDB" id="A0A1G7V9D6"/>
<organism evidence="2 3">
    <name type="scientific">Propionivibrio dicarboxylicus</name>
    <dbReference type="NCBI Taxonomy" id="83767"/>
    <lineage>
        <taxon>Bacteria</taxon>
        <taxon>Pseudomonadati</taxon>
        <taxon>Pseudomonadota</taxon>
        <taxon>Betaproteobacteria</taxon>
        <taxon>Rhodocyclales</taxon>
        <taxon>Rhodocyclaceae</taxon>
        <taxon>Propionivibrio</taxon>
    </lineage>
</organism>
<dbReference type="EMBL" id="FNCY01000001">
    <property type="protein sequence ID" value="SDG56337.1"/>
    <property type="molecule type" value="Genomic_DNA"/>
</dbReference>
<gene>
    <name evidence="2" type="ORF">SAMN05660652_00133</name>
</gene>
<dbReference type="InterPro" id="IPR036397">
    <property type="entry name" value="RNaseH_sf"/>
</dbReference>